<protein>
    <submittedName>
        <fullName evidence="2">Uncharacterized protein</fullName>
    </submittedName>
</protein>
<feature type="signal peptide" evidence="1">
    <location>
        <begin position="1"/>
        <end position="19"/>
    </location>
</feature>
<dbReference type="RefSeq" id="WP_311502198.1">
    <property type="nucleotide sequence ID" value="NZ_JAVRHK010000002.1"/>
</dbReference>
<evidence type="ECO:0000313" key="3">
    <source>
        <dbReference type="Proteomes" id="UP001262582"/>
    </source>
</evidence>
<evidence type="ECO:0000256" key="1">
    <source>
        <dbReference type="SAM" id="SignalP"/>
    </source>
</evidence>
<organism evidence="2 3">
    <name type="scientific">Autumnicola musiva</name>
    <dbReference type="NCBI Taxonomy" id="3075589"/>
    <lineage>
        <taxon>Bacteria</taxon>
        <taxon>Pseudomonadati</taxon>
        <taxon>Bacteroidota</taxon>
        <taxon>Flavobacteriia</taxon>
        <taxon>Flavobacteriales</taxon>
        <taxon>Flavobacteriaceae</taxon>
        <taxon>Autumnicola</taxon>
    </lineage>
</organism>
<accession>A0ABU3D2Q0</accession>
<gene>
    <name evidence="2" type="ORF">RM539_04295</name>
</gene>
<proteinExistence type="predicted"/>
<name>A0ABU3D2Q0_9FLAO</name>
<dbReference type="EMBL" id="JAVRHK010000002">
    <property type="protein sequence ID" value="MDT0675803.1"/>
    <property type="molecule type" value="Genomic_DNA"/>
</dbReference>
<feature type="chain" id="PRO_5045135538" evidence="1">
    <location>
        <begin position="20"/>
        <end position="401"/>
    </location>
</feature>
<reference evidence="2 3" key="1">
    <citation type="submission" date="2023-09" db="EMBL/GenBank/DDBJ databases">
        <authorList>
            <person name="Rey-Velasco X."/>
        </authorList>
    </citation>
    <scope>NUCLEOTIDE SEQUENCE [LARGE SCALE GENOMIC DNA]</scope>
    <source>
        <strain evidence="2 3">F117</strain>
    </source>
</reference>
<evidence type="ECO:0000313" key="2">
    <source>
        <dbReference type="EMBL" id="MDT0675803.1"/>
    </source>
</evidence>
<comment type="caution">
    <text evidence="2">The sequence shown here is derived from an EMBL/GenBank/DDBJ whole genome shotgun (WGS) entry which is preliminary data.</text>
</comment>
<keyword evidence="3" id="KW-1185">Reference proteome</keyword>
<sequence length="401" mass="46325">MKKLFTMALCLFIPGFLMAQNKDLEREIKNYSDSKSQLISRGRKLLLDTFLEGNISKVRDVKDYLLNEVEDEDYAALYPGEEWTILYWTGEYYGLISAVTDFDENNYTEYQRKVLPPQDQLYLKLLERSMDSIEFLENKILSSDINEEEKDFLLLHLNYMVSGPPLNEISQEEVNKMADLYLEKHPSGRFQEYVQNNIRYRFKASNWGFAFDFFLGYQFLTGEISNMFGNGMALGHGFDLEYKDFTLFLRNFIGFSKTLEDIENSSGIWNKGAQARQFIPELSLGYAILDNEKLKVSPFAGIGGYALTPTEVDREEKPELDDLQIGFVTAYTLGVNADIKLKWGTGLLLETSSNNKTYWFLRGRYGYVMPRLGDYPDSFHGNTHYFTLGIGGVFRTSKRDL</sequence>
<dbReference type="Proteomes" id="UP001262582">
    <property type="component" value="Unassembled WGS sequence"/>
</dbReference>
<keyword evidence="1" id="KW-0732">Signal</keyword>